<dbReference type="InterPro" id="IPR006127">
    <property type="entry name" value="ZnuA-like"/>
</dbReference>
<name>A0AAD0WQ67_9BACT</name>
<dbReference type="GO" id="GO:0030001">
    <property type="term" value="P:metal ion transport"/>
    <property type="evidence" value="ECO:0007669"/>
    <property type="project" value="InterPro"/>
</dbReference>
<organism evidence="1 2">
    <name type="scientific">Arcobacter suis CECT 7833</name>
    <dbReference type="NCBI Taxonomy" id="663365"/>
    <lineage>
        <taxon>Bacteria</taxon>
        <taxon>Pseudomonadati</taxon>
        <taxon>Campylobacterota</taxon>
        <taxon>Epsilonproteobacteria</taxon>
        <taxon>Campylobacterales</taxon>
        <taxon>Arcobacteraceae</taxon>
        <taxon>Arcobacter</taxon>
    </lineage>
</organism>
<proteinExistence type="predicted"/>
<dbReference type="GO" id="GO:0046872">
    <property type="term" value="F:metal ion binding"/>
    <property type="evidence" value="ECO:0007669"/>
    <property type="project" value="InterPro"/>
</dbReference>
<dbReference type="Pfam" id="PF01297">
    <property type="entry name" value="ZnuA"/>
    <property type="match status" value="1"/>
</dbReference>
<dbReference type="PANTHER" id="PTHR42953">
    <property type="entry name" value="HIGH-AFFINITY ZINC UPTAKE SYSTEM PROTEIN ZNUA-RELATED"/>
    <property type="match status" value="1"/>
</dbReference>
<evidence type="ECO:0000313" key="2">
    <source>
        <dbReference type="Proteomes" id="UP000263040"/>
    </source>
</evidence>
<dbReference type="Proteomes" id="UP000263040">
    <property type="component" value="Chromosome"/>
</dbReference>
<evidence type="ECO:0000313" key="1">
    <source>
        <dbReference type="EMBL" id="AXX89416.1"/>
    </source>
</evidence>
<sequence>MFKIIFLLLFPLFLFSKNLVVTYFPLETNLVNKIAQKEIKTREITSRYLNTYKDIPISEISKLANSKIFFHFGLEVEKQYAEVLLRHNPKLVIVDISANVSKIENNPYIWTDPLNLRAVAKNIYEAFAKYDKSKESYYKENYEKFLDEIDQTFLKIKQKLNNSEIQYIYVFDDFWEYFAKRFGITTVFREKKYLSSNELSQVNEFTKDKNITKLLFSKEDKQDFINSLTKNLNINAIEDDIFNDSWQLNILNFVEQISE</sequence>
<dbReference type="SUPFAM" id="SSF53807">
    <property type="entry name" value="Helical backbone' metal receptor"/>
    <property type="match status" value="1"/>
</dbReference>
<dbReference type="RefSeq" id="WP_118885965.1">
    <property type="nucleotide sequence ID" value="NZ_CP032100.1"/>
</dbReference>
<protein>
    <submittedName>
        <fullName evidence="1">Periplasmic substrate-binding protein</fullName>
    </submittedName>
</protein>
<dbReference type="AlphaFoldDB" id="A0AAD0WQ67"/>
<dbReference type="EMBL" id="CP032100">
    <property type="protein sequence ID" value="AXX89416.1"/>
    <property type="molecule type" value="Genomic_DNA"/>
</dbReference>
<dbReference type="Gene3D" id="3.40.50.1980">
    <property type="entry name" value="Nitrogenase molybdenum iron protein domain"/>
    <property type="match status" value="2"/>
</dbReference>
<reference evidence="1 2" key="1">
    <citation type="submission" date="2018-08" db="EMBL/GenBank/DDBJ databases">
        <title>Complete genome of the Arcobacter suis type strain LMG 26152.</title>
        <authorList>
            <person name="Miller W.G."/>
            <person name="Yee E."/>
            <person name="Bono J.L."/>
        </authorList>
    </citation>
    <scope>NUCLEOTIDE SEQUENCE [LARGE SCALE GENOMIC DNA]</scope>
    <source>
        <strain evidence="1 2">CECT 7833</strain>
    </source>
</reference>
<dbReference type="KEGG" id="asui:ASUIS_0926"/>
<accession>A0AAD0WQ67</accession>
<keyword evidence="2" id="KW-1185">Reference proteome</keyword>
<dbReference type="InterPro" id="IPR050492">
    <property type="entry name" value="Bact_metal-bind_prot9"/>
</dbReference>
<gene>
    <name evidence="1" type="ORF">ASUIS_0926</name>
</gene>